<dbReference type="Proteomes" id="UP000236311">
    <property type="component" value="Unassembled WGS sequence"/>
</dbReference>
<dbReference type="OrthoDB" id="2039658at2"/>
<dbReference type="AlphaFoldDB" id="A0A2K4ZPQ6"/>
<reference evidence="1 2" key="1">
    <citation type="submission" date="2018-01" db="EMBL/GenBank/DDBJ databases">
        <authorList>
            <person name="Gaut B.S."/>
            <person name="Morton B.R."/>
            <person name="Clegg M.T."/>
            <person name="Duvall M.R."/>
        </authorList>
    </citation>
    <scope>NUCLEOTIDE SEQUENCE [LARGE SCALE GENOMIC DNA]</scope>
    <source>
        <strain evidence="1">GP69</strain>
    </source>
</reference>
<keyword evidence="2" id="KW-1185">Reference proteome</keyword>
<dbReference type="EMBL" id="OFSM01000046">
    <property type="protein sequence ID" value="SOY32352.1"/>
    <property type="molecule type" value="Genomic_DNA"/>
</dbReference>
<gene>
    <name evidence="1" type="ORF">AMURIS_05110</name>
</gene>
<organism evidence="1 2">
    <name type="scientific">Acetatifactor muris</name>
    <dbReference type="NCBI Taxonomy" id="879566"/>
    <lineage>
        <taxon>Bacteria</taxon>
        <taxon>Bacillati</taxon>
        <taxon>Bacillota</taxon>
        <taxon>Clostridia</taxon>
        <taxon>Lachnospirales</taxon>
        <taxon>Lachnospiraceae</taxon>
        <taxon>Acetatifactor</taxon>
    </lineage>
</organism>
<evidence type="ECO:0000313" key="1">
    <source>
        <dbReference type="EMBL" id="SOY32352.1"/>
    </source>
</evidence>
<proteinExistence type="predicted"/>
<protein>
    <submittedName>
        <fullName evidence="1">Uncharacterized protein</fullName>
    </submittedName>
</protein>
<dbReference type="RefSeq" id="WP_103242306.1">
    <property type="nucleotide sequence ID" value="NZ_JANJZD010000052.1"/>
</dbReference>
<sequence>MDKKVDIIKDTDGKSIVVINDLRFKGRRSVDWNIVENCLKEYIGQCAEITETSDAVYIGADFPDEFAHSKDTKELRGANMYAKANSSGIIKEMIEIATNKTFAENYAQKHNTDAKFGWYRYDTHFAIPVYDDAGELVRYNVFKARILVRHAKDGKLYLYDILRTKKETSKPLEQ</sequence>
<name>A0A2K4ZPQ6_9FIRM</name>
<evidence type="ECO:0000313" key="2">
    <source>
        <dbReference type="Proteomes" id="UP000236311"/>
    </source>
</evidence>
<accession>A0A2K4ZPQ6</accession>